<accession>A0AAD5XF32</accession>
<evidence type="ECO:0000313" key="1">
    <source>
        <dbReference type="EMBL" id="KAJ3116260.1"/>
    </source>
</evidence>
<sequence>MSTTQRRSNEKFWPSYEETPIEVQEYSLKSVTASTISVYAEISNPKQLQNQTLPVELWLRVLLFMSDPSQLAILNRSVAATVFGIFSGDNVPTSSTTFQAQYLIASNDFQFFYTWKHETISITTPEIKRTRRMSILPYFLQIAESNRGERSPQIISGFQTSNETSVAQILEIFSTDF</sequence>
<protein>
    <submittedName>
        <fullName evidence="1">Uncharacterized protein</fullName>
    </submittedName>
</protein>
<dbReference type="EMBL" id="JADGJH010001239">
    <property type="protein sequence ID" value="KAJ3116260.1"/>
    <property type="molecule type" value="Genomic_DNA"/>
</dbReference>
<dbReference type="Proteomes" id="UP001211907">
    <property type="component" value="Unassembled WGS sequence"/>
</dbReference>
<organism evidence="1 2">
    <name type="scientific">Physocladia obscura</name>
    <dbReference type="NCBI Taxonomy" id="109957"/>
    <lineage>
        <taxon>Eukaryota</taxon>
        <taxon>Fungi</taxon>
        <taxon>Fungi incertae sedis</taxon>
        <taxon>Chytridiomycota</taxon>
        <taxon>Chytridiomycota incertae sedis</taxon>
        <taxon>Chytridiomycetes</taxon>
        <taxon>Chytridiales</taxon>
        <taxon>Chytriomycetaceae</taxon>
        <taxon>Physocladia</taxon>
    </lineage>
</organism>
<dbReference type="AlphaFoldDB" id="A0AAD5XF32"/>
<evidence type="ECO:0000313" key="2">
    <source>
        <dbReference type="Proteomes" id="UP001211907"/>
    </source>
</evidence>
<comment type="caution">
    <text evidence="1">The sequence shown here is derived from an EMBL/GenBank/DDBJ whole genome shotgun (WGS) entry which is preliminary data.</text>
</comment>
<gene>
    <name evidence="1" type="ORF">HK100_001112</name>
</gene>
<reference evidence="1" key="1">
    <citation type="submission" date="2020-05" db="EMBL/GenBank/DDBJ databases">
        <title>Phylogenomic resolution of chytrid fungi.</title>
        <authorList>
            <person name="Stajich J.E."/>
            <person name="Amses K."/>
            <person name="Simmons R."/>
            <person name="Seto K."/>
            <person name="Myers J."/>
            <person name="Bonds A."/>
            <person name="Quandt C.A."/>
            <person name="Barry K."/>
            <person name="Liu P."/>
            <person name="Grigoriev I."/>
            <person name="Longcore J.E."/>
            <person name="James T.Y."/>
        </authorList>
    </citation>
    <scope>NUCLEOTIDE SEQUENCE</scope>
    <source>
        <strain evidence="1">JEL0513</strain>
    </source>
</reference>
<name>A0AAD5XF32_9FUNG</name>
<keyword evidence="2" id="KW-1185">Reference proteome</keyword>
<proteinExistence type="predicted"/>